<evidence type="ECO:0000313" key="7">
    <source>
        <dbReference type="Proteomes" id="UP001607157"/>
    </source>
</evidence>
<dbReference type="SUPFAM" id="SSF52540">
    <property type="entry name" value="P-loop containing nucleoside triphosphate hydrolases"/>
    <property type="match status" value="1"/>
</dbReference>
<evidence type="ECO:0000256" key="3">
    <source>
        <dbReference type="ARBA" id="ARBA00022741"/>
    </source>
</evidence>
<dbReference type="InterPro" id="IPR003593">
    <property type="entry name" value="AAA+_ATPase"/>
</dbReference>
<name>A0ABW7IBD2_9RHOB</name>
<keyword evidence="4 6" id="KW-0067">ATP-binding</keyword>
<evidence type="ECO:0000256" key="4">
    <source>
        <dbReference type="ARBA" id="ARBA00022840"/>
    </source>
</evidence>
<protein>
    <submittedName>
        <fullName evidence="6">Energy-coupling factor ABC transporter ATP-binding protein</fullName>
    </submittedName>
</protein>
<evidence type="ECO:0000313" key="6">
    <source>
        <dbReference type="EMBL" id="MFH0255418.1"/>
    </source>
</evidence>
<keyword evidence="7" id="KW-1185">Reference proteome</keyword>
<sequence>MRGRGKAARLGITLDMTDVSLTREGCAILRGISVRADEARIGVVGRNGSGKSTLARVIAGLELPDEGRVRLGGTDMARDRRAAIRTVGILFQNPDHQIIFPTVDEEIAFGLRQLGRTVAEAAEGVRAILARFGKAHWAGAAIHPLSQGQKQLVCLMSILAMRPQLIVLDEPLSGLDIPTRMQLMRYLESAEAQLIHISHDPDVLRDYERVLWIADGRIAQDGAAAPVLAAFTAEMERLGGMDDIADLAG</sequence>
<dbReference type="InterPro" id="IPR015856">
    <property type="entry name" value="ABC_transpr_CbiO/EcfA_su"/>
</dbReference>
<gene>
    <name evidence="6" type="ORF">ACGRVM_16040</name>
</gene>
<organism evidence="6 7">
    <name type="scientific">Roseovarius aquimarinus</name>
    <dbReference type="NCBI Taxonomy" id="1229156"/>
    <lineage>
        <taxon>Bacteria</taxon>
        <taxon>Pseudomonadati</taxon>
        <taxon>Pseudomonadota</taxon>
        <taxon>Alphaproteobacteria</taxon>
        <taxon>Rhodobacterales</taxon>
        <taxon>Roseobacteraceae</taxon>
        <taxon>Roseovarius</taxon>
    </lineage>
</organism>
<dbReference type="Pfam" id="PF00005">
    <property type="entry name" value="ABC_tran"/>
    <property type="match status" value="1"/>
</dbReference>
<evidence type="ECO:0000256" key="1">
    <source>
        <dbReference type="ARBA" id="ARBA00005417"/>
    </source>
</evidence>
<evidence type="ECO:0000256" key="2">
    <source>
        <dbReference type="ARBA" id="ARBA00022448"/>
    </source>
</evidence>
<comment type="similarity">
    <text evidence="1">Belongs to the ABC transporter superfamily.</text>
</comment>
<feature type="domain" description="ABC transporter" evidence="5">
    <location>
        <begin position="14"/>
        <end position="240"/>
    </location>
</feature>
<dbReference type="SMART" id="SM00382">
    <property type="entry name" value="AAA"/>
    <property type="match status" value="1"/>
</dbReference>
<dbReference type="PANTHER" id="PTHR43553">
    <property type="entry name" value="HEAVY METAL TRANSPORTER"/>
    <property type="match status" value="1"/>
</dbReference>
<dbReference type="CDD" id="cd03225">
    <property type="entry name" value="ABC_cobalt_CbiO_domain1"/>
    <property type="match status" value="1"/>
</dbReference>
<dbReference type="InterPro" id="IPR050095">
    <property type="entry name" value="ECF_ABC_transporter_ATP-bd"/>
</dbReference>
<dbReference type="GO" id="GO:0005524">
    <property type="term" value="F:ATP binding"/>
    <property type="evidence" value="ECO:0007669"/>
    <property type="project" value="UniProtKB-KW"/>
</dbReference>
<dbReference type="PROSITE" id="PS50893">
    <property type="entry name" value="ABC_TRANSPORTER_2"/>
    <property type="match status" value="1"/>
</dbReference>
<keyword evidence="2" id="KW-0813">Transport</keyword>
<evidence type="ECO:0000259" key="5">
    <source>
        <dbReference type="PROSITE" id="PS50893"/>
    </source>
</evidence>
<dbReference type="EMBL" id="JBIHMM010000007">
    <property type="protein sequence ID" value="MFH0255418.1"/>
    <property type="molecule type" value="Genomic_DNA"/>
</dbReference>
<dbReference type="InterPro" id="IPR027417">
    <property type="entry name" value="P-loop_NTPase"/>
</dbReference>
<dbReference type="RefSeq" id="WP_377172874.1">
    <property type="nucleotide sequence ID" value="NZ_JBHTJC010000006.1"/>
</dbReference>
<keyword evidence="3" id="KW-0547">Nucleotide-binding</keyword>
<accession>A0ABW7IBD2</accession>
<dbReference type="PANTHER" id="PTHR43553:SF24">
    <property type="entry name" value="ENERGY-COUPLING FACTOR TRANSPORTER ATP-BINDING PROTEIN ECFA1"/>
    <property type="match status" value="1"/>
</dbReference>
<dbReference type="Proteomes" id="UP001607157">
    <property type="component" value="Unassembled WGS sequence"/>
</dbReference>
<dbReference type="Gene3D" id="3.40.50.300">
    <property type="entry name" value="P-loop containing nucleotide triphosphate hydrolases"/>
    <property type="match status" value="1"/>
</dbReference>
<reference evidence="6 7" key="1">
    <citation type="submission" date="2024-10" db="EMBL/GenBank/DDBJ databases">
        <authorList>
            <person name="Yang X.-N."/>
        </authorList>
    </citation>
    <scope>NUCLEOTIDE SEQUENCE [LARGE SCALE GENOMIC DNA]</scope>
    <source>
        <strain evidence="6 7">CAU 1059</strain>
    </source>
</reference>
<proteinExistence type="inferred from homology"/>
<dbReference type="InterPro" id="IPR003439">
    <property type="entry name" value="ABC_transporter-like_ATP-bd"/>
</dbReference>
<comment type="caution">
    <text evidence="6">The sequence shown here is derived from an EMBL/GenBank/DDBJ whole genome shotgun (WGS) entry which is preliminary data.</text>
</comment>